<dbReference type="Gene3D" id="3.30.559.30">
    <property type="entry name" value="Nonribosomal peptide synthetase, condensation domain"/>
    <property type="match status" value="3"/>
</dbReference>
<dbReference type="Gene3D" id="2.30.38.10">
    <property type="entry name" value="Luciferase, Domain 3"/>
    <property type="match status" value="1"/>
</dbReference>
<keyword evidence="6" id="KW-1185">Reference proteome</keyword>
<feature type="non-terminal residue" evidence="5">
    <location>
        <position position="2258"/>
    </location>
</feature>
<dbReference type="InterPro" id="IPR020845">
    <property type="entry name" value="AMP-binding_CS"/>
</dbReference>
<dbReference type="SUPFAM" id="SSF56801">
    <property type="entry name" value="Acetyl-CoA synthetase-like"/>
    <property type="match status" value="2"/>
</dbReference>
<dbReference type="InterPro" id="IPR001242">
    <property type="entry name" value="Condensation_dom"/>
</dbReference>
<keyword evidence="3" id="KW-0597">Phosphoprotein</keyword>
<feature type="domain" description="Carrier" evidence="4">
    <location>
        <begin position="1004"/>
        <end position="1078"/>
    </location>
</feature>
<dbReference type="InterPro" id="IPR000873">
    <property type="entry name" value="AMP-dep_synth/lig_dom"/>
</dbReference>
<dbReference type="Pfam" id="PF00501">
    <property type="entry name" value="AMP-binding"/>
    <property type="match status" value="2"/>
</dbReference>
<dbReference type="InterPro" id="IPR045851">
    <property type="entry name" value="AMP-bd_C_sf"/>
</dbReference>
<accession>A0ABT5YG62</accession>
<dbReference type="InterPro" id="IPR010071">
    <property type="entry name" value="AA_adenyl_dom"/>
</dbReference>
<name>A0ABT5YG62_9GAMM</name>
<dbReference type="CDD" id="cd17646">
    <property type="entry name" value="A_NRPS_AB3403-like"/>
    <property type="match status" value="1"/>
</dbReference>
<dbReference type="Proteomes" id="UP001143391">
    <property type="component" value="Unassembled WGS sequence"/>
</dbReference>
<sequence>MQDNAMPLARRFLRLDKDKRRVFLRKLQEQGLDLSSLPIPSGEAGDCSPASFSQQRLWFIEQLEPGNSAYHLPGAVRLEGTLDTTALQSAFDILAERHHSLRTGFSVDGQGEPQQQILPSGPVPVQQLEATSEEDVLALARAHSRSPFDLERGPLWRVALVRVGERDHRLLLCLHHIIADGWSIQVLLAEFAQCYQAALAGREPDLAPLPLQYQDFALWQRRALEAGDGEADLAYWTRRLGDKPPVLELPADRPRPAQQSFRGARHVFALEPSIADGLRHLARSRGTTPFSVILAAYKVLLYRLSGQDDLSVGVPIAGRNRAETEGLIGFFVNTQVLRSGMEGDEPFDSLLERVGQTARDAQAHQALPFEHLVEQLQPERSLSHNPLFQVLYNHQQREGERFQLAPGLAAEVLPQDSGTAQVDLALHTWEFPDGGLSGNWNYATDLFDAATIERLHQRFERLLMQIVEQPGCAIGDYDLPDEFDRKQLAAWNDTAVDYGTPEPVQRLFERQANRHPNREALVFGDRRLSYAELDQAANRLAHYLIGQGVGTGSLVGVAAERSVEMVVALYAVMKAGAAYVPVDPEHPRARQEQVLSDAGVDLLLTHGPVVDSLPDLGEVTVLNLSALDLSDQPATTPEVSFHPEQRAYVIYTSGSTGRPKGVANTHAALYNRLQWMQSAYELGEDDTVLQKTPYSFDVSVWEFFWPLMVGARLVVAAPGEHREPAKLLETIARERVTTIHFVPSMLSAFLAQDDLSGCASLRRVVCSGEALPRDLQDQALERLPQANLYNLYGPTEAAIDVTHWTCGADTRNLIQTVPIGRPIGNLRIHILDSRLKPQPAGVPGELYIGGAGLALGYHGQPALTAQSFIPSPFARGERLYRSGDLAQWGADGNLEYLGRIDHQIKLRGLRIELGEIESVLRACPGVGEAVVIARRLGGSEQLIGYLQGRGLDIEDVRTELKKQLPDYMVPAHLVALEAFPLSANGKLDRKALPDPEPDIAEYEEPRGDTEQTLAALWQDVLGVAQVGRHDNFFALGGDSILSLRIIAKARAAGLELTPRDLFERQTVADLAQAVRTLEEAVEQCVYMGRDIPLTPIQHWFFNQALVQPSHWNQSLLLATDEPLDTAALRQALTTLVDHHDALRLGFREAAGQWHQQYRPESGAEDMLWVRDTDAEGLGDVCDGAQASLDIVNGPLLRAVQVRLAEGGERLLLVIHHLAVDGVSWRILLDDLTQAYHQARNGQEPGLGPKGTPFQAWSERLAENFAGEALAAERAYWSSLPTPRPLPCENPDGENTVAHLRRQTLSLPEAQTRELLEQAPRVYRTQINDLLLTALGRALRQWTGSAENLVALEAHGREDLFEGLDLSRTVGWFTSLYPVALNSGEDLAESLKTIKEHLRGVPNGGIGYGLLRFRDGDRELPDVSDTLLFNYLGQVDGGTNGLLSLAEESPGTTRAPDAPLGFELSLDGQVRNGRLELVCSYSGARHRDTVIEQFLAGYGEALNAILELCRQSAGLTPSDVPLAALDQAALDALPAPPREIDDILPLTPMQQGLLFHSELGGSADLYVNQVSVTIDNLPVEGFKVAWADAIRRHPILRAAFIHAPGTQAPLQLIHRQAELTIRELDWRDVRAGGLDALCELEKTTPFDLAQPPLMRLVLVRLDERRWQMVWTLHHILLDGWSSAALLSEILQQTLGRQAETPARYRDYFQWLANRDAEQTERFWRHQLAGVNEATRLAPLLAPRNKVVTTTDVAGEEVLVLDRQRLEAFARSRHLTLNTLVQAVWTLILQRYSGQRQVTFGATVAGRPAGVPGMERQLGLFINTLPVVQAPAPDQRVSEWLGELQQHNLALREHEHTPLYQIQRIAGQSGQELFDTLLVFENFPVDAALRGGGDEVHTSELRVSERTHYPLSVAVEAGDDLVLHLHYRADLIDRDRVTALAGHVRQLMMAICEQADQRIGSLLLLAEQEQVIWNDWNHPAHPPVDPRPIPSLIAEQARQRPDAIAVVHGEDRLTFAEFDSRANRLAHWLLGQGVGAESRVGVALERGMEMLVALYAVHKAGGVYLPLDPDYPAERVRYMLADSGASLLLSHDAALDRLPSVEGVETVNLDHLDVSREPGAVPDVSIHPEQLAYLIYTSGSTGKPKGVAVPHGALSMHCQTIGARYGLTPDDRELHFLSISFDGAHERWLTALSHGARIVLRDQALWSVQETYDCLLNEGITVAAFPPSYLRQLAEWAELKGQPPGVRIYCFAGEAFSRQM</sequence>
<proteinExistence type="predicted"/>
<dbReference type="InterPro" id="IPR010060">
    <property type="entry name" value="NRPS_synth"/>
</dbReference>
<dbReference type="Pfam" id="PF00668">
    <property type="entry name" value="Condensation"/>
    <property type="match status" value="3"/>
</dbReference>
<dbReference type="PROSITE" id="PS50075">
    <property type="entry name" value="CARRIER"/>
    <property type="match status" value="1"/>
</dbReference>
<keyword evidence="2" id="KW-0596">Phosphopantetheine</keyword>
<evidence type="ECO:0000259" key="4">
    <source>
        <dbReference type="PROSITE" id="PS50075"/>
    </source>
</evidence>
<gene>
    <name evidence="5" type="ORF">NLU14_20790</name>
</gene>
<evidence type="ECO:0000256" key="1">
    <source>
        <dbReference type="ARBA" id="ARBA00001957"/>
    </source>
</evidence>
<dbReference type="PROSITE" id="PS00012">
    <property type="entry name" value="PHOSPHOPANTETHEINE"/>
    <property type="match status" value="1"/>
</dbReference>
<dbReference type="PANTHER" id="PTHR45398">
    <property type="match status" value="1"/>
</dbReference>
<dbReference type="CDD" id="cd19543">
    <property type="entry name" value="DCL_NRPS"/>
    <property type="match status" value="1"/>
</dbReference>
<dbReference type="Pfam" id="PF00550">
    <property type="entry name" value="PP-binding"/>
    <property type="match status" value="1"/>
</dbReference>
<dbReference type="Gene3D" id="3.30.300.30">
    <property type="match status" value="1"/>
</dbReference>
<reference evidence="5" key="1">
    <citation type="submission" date="2022-07" db="EMBL/GenBank/DDBJ databases">
        <title>Marinobacter iranensis a new bacterium isolate from a hipersaline lake in Iran.</title>
        <authorList>
            <person name="Mohammad A.M.A."/>
            <person name="Cristina S.-P."/>
            <person name="Antonio V."/>
        </authorList>
    </citation>
    <scope>NUCLEOTIDE SEQUENCE</scope>
    <source>
        <strain evidence="5">71-i</strain>
    </source>
</reference>
<dbReference type="InterPro" id="IPR025110">
    <property type="entry name" value="AMP-bd_C"/>
</dbReference>
<evidence type="ECO:0000313" key="5">
    <source>
        <dbReference type="EMBL" id="MDF0752669.1"/>
    </source>
</evidence>
<organism evidence="5 6">
    <name type="scientific">Marinobacter iranensis</name>
    <dbReference type="NCBI Taxonomy" id="2962607"/>
    <lineage>
        <taxon>Bacteria</taxon>
        <taxon>Pseudomonadati</taxon>
        <taxon>Pseudomonadota</taxon>
        <taxon>Gammaproteobacteria</taxon>
        <taxon>Pseudomonadales</taxon>
        <taxon>Marinobacteraceae</taxon>
        <taxon>Marinobacter</taxon>
    </lineage>
</organism>
<dbReference type="Pfam" id="PF13193">
    <property type="entry name" value="AMP-binding_C"/>
    <property type="match status" value="1"/>
</dbReference>
<dbReference type="Gene3D" id="1.10.1200.10">
    <property type="entry name" value="ACP-like"/>
    <property type="match status" value="1"/>
</dbReference>
<dbReference type="SMART" id="SM00823">
    <property type="entry name" value="PKS_PP"/>
    <property type="match status" value="1"/>
</dbReference>
<dbReference type="CDD" id="cd19534">
    <property type="entry name" value="E_NRPS"/>
    <property type="match status" value="1"/>
</dbReference>
<evidence type="ECO:0000313" key="6">
    <source>
        <dbReference type="Proteomes" id="UP001143391"/>
    </source>
</evidence>
<dbReference type="EMBL" id="JANCMW010000019">
    <property type="protein sequence ID" value="MDF0752669.1"/>
    <property type="molecule type" value="Genomic_DNA"/>
</dbReference>
<dbReference type="PROSITE" id="PS00455">
    <property type="entry name" value="AMP_BINDING"/>
    <property type="match status" value="2"/>
</dbReference>
<dbReference type="SUPFAM" id="SSF47336">
    <property type="entry name" value="ACP-like"/>
    <property type="match status" value="1"/>
</dbReference>
<dbReference type="PANTHER" id="PTHR45398:SF1">
    <property type="entry name" value="ENZYME, PUTATIVE (JCVI)-RELATED"/>
    <property type="match status" value="1"/>
</dbReference>
<dbReference type="InterPro" id="IPR020806">
    <property type="entry name" value="PKS_PP-bd"/>
</dbReference>
<dbReference type="RefSeq" id="WP_275710211.1">
    <property type="nucleotide sequence ID" value="NZ_JANCMW010000019.1"/>
</dbReference>
<comment type="cofactor">
    <cofactor evidence="1">
        <name>pantetheine 4'-phosphate</name>
        <dbReference type="ChEBI" id="CHEBI:47942"/>
    </cofactor>
</comment>
<dbReference type="InterPro" id="IPR006162">
    <property type="entry name" value="Ppantetheine_attach_site"/>
</dbReference>
<evidence type="ECO:0000256" key="2">
    <source>
        <dbReference type="ARBA" id="ARBA00022450"/>
    </source>
</evidence>
<evidence type="ECO:0000256" key="3">
    <source>
        <dbReference type="ARBA" id="ARBA00022553"/>
    </source>
</evidence>
<dbReference type="InterPro" id="IPR036736">
    <property type="entry name" value="ACP-like_sf"/>
</dbReference>
<dbReference type="SUPFAM" id="SSF52777">
    <property type="entry name" value="CoA-dependent acyltransferases"/>
    <property type="match status" value="6"/>
</dbReference>
<dbReference type="CDD" id="cd19531">
    <property type="entry name" value="LCL_NRPS-like"/>
    <property type="match status" value="1"/>
</dbReference>
<dbReference type="Gene3D" id="3.30.559.10">
    <property type="entry name" value="Chloramphenicol acetyltransferase-like domain"/>
    <property type="match status" value="3"/>
</dbReference>
<dbReference type="InterPro" id="IPR009081">
    <property type="entry name" value="PP-bd_ACP"/>
</dbReference>
<dbReference type="InterPro" id="IPR023213">
    <property type="entry name" value="CAT-like_dom_sf"/>
</dbReference>
<comment type="caution">
    <text evidence="5">The sequence shown here is derived from an EMBL/GenBank/DDBJ whole genome shotgun (WGS) entry which is preliminary data.</text>
</comment>
<protein>
    <submittedName>
        <fullName evidence="5">Amino acid adenylation domain-containing protein</fullName>
    </submittedName>
</protein>
<dbReference type="NCBIfam" id="TIGR01720">
    <property type="entry name" value="NRPS-para261"/>
    <property type="match status" value="1"/>
</dbReference>
<dbReference type="Gene3D" id="3.40.50.980">
    <property type="match status" value="4"/>
</dbReference>
<dbReference type="NCBIfam" id="TIGR01733">
    <property type="entry name" value="AA-adenyl-dom"/>
    <property type="match status" value="1"/>
</dbReference>